<proteinExistence type="predicted"/>
<evidence type="ECO:0000313" key="2">
    <source>
        <dbReference type="Proteomes" id="UP000283095"/>
    </source>
</evidence>
<dbReference type="AlphaFoldDB" id="A0A3Q9RKK0"/>
<dbReference type="KEGG" id="pasa:BAOM_1092"/>
<accession>A0A3Q9RKK0</accession>
<reference evidence="1 2" key="1">
    <citation type="submission" date="2018-01" db="EMBL/GenBank/DDBJ databases">
        <title>Bacillus asahii Genome sequencing and assembly.</title>
        <authorList>
            <person name="Jiang H."/>
            <person name="Feng Y."/>
            <person name="Zhao F."/>
            <person name="Lin X."/>
        </authorList>
    </citation>
    <scope>NUCLEOTIDE SEQUENCE [LARGE SCALE GENOMIC DNA]</scope>
    <source>
        <strain evidence="1 2">OM18</strain>
    </source>
</reference>
<dbReference type="Proteomes" id="UP000283095">
    <property type="component" value="Chromosome"/>
</dbReference>
<gene>
    <name evidence="1" type="ORF">BAOM_1092</name>
</gene>
<evidence type="ECO:0000313" key="1">
    <source>
        <dbReference type="EMBL" id="AZV41703.1"/>
    </source>
</evidence>
<organism evidence="1 2">
    <name type="scientific">Peribacillus asahii</name>
    <dbReference type="NCBI Taxonomy" id="228899"/>
    <lineage>
        <taxon>Bacteria</taxon>
        <taxon>Bacillati</taxon>
        <taxon>Bacillota</taxon>
        <taxon>Bacilli</taxon>
        <taxon>Bacillales</taxon>
        <taxon>Bacillaceae</taxon>
        <taxon>Peribacillus</taxon>
    </lineage>
</organism>
<name>A0A3Q9RKK0_9BACI</name>
<sequence length="39" mass="4420">MVDTFYLPDFLDSLIHTFKPPVSSTRTLSSIAYSLRTAQ</sequence>
<dbReference type="EMBL" id="CP026095">
    <property type="protein sequence ID" value="AZV41703.1"/>
    <property type="molecule type" value="Genomic_DNA"/>
</dbReference>
<protein>
    <submittedName>
        <fullName evidence="1">Uncharacterized protein</fullName>
    </submittedName>
</protein>